<organism evidence="1 2">
    <name type="scientific">Edwardsiella anguillarum ET080813</name>
    <dbReference type="NCBI Taxonomy" id="667120"/>
    <lineage>
        <taxon>Bacteria</taxon>
        <taxon>Pseudomonadati</taxon>
        <taxon>Pseudomonadota</taxon>
        <taxon>Gammaproteobacteria</taxon>
        <taxon>Enterobacterales</taxon>
        <taxon>Hafniaceae</taxon>
        <taxon>Edwardsiella</taxon>
    </lineage>
</organism>
<dbReference type="AlphaFoldDB" id="A0A076LQN8"/>
<evidence type="ECO:0000313" key="1">
    <source>
        <dbReference type="EMBL" id="AIJ08883.1"/>
    </source>
</evidence>
<name>A0A076LQN8_9GAMM</name>
<dbReference type="KEGG" id="ete:ETEE_2442"/>
<gene>
    <name evidence="1" type="ORF">ETEE_2442</name>
</gene>
<reference evidence="1 2" key="1">
    <citation type="journal article" date="2012" name="PLoS ONE">
        <title>Edwardsiella comparative phylogenomics reveal the new intra/inter-species taxonomic relationships, virulence evolution and niche adaptation mechanisms.</title>
        <authorList>
            <person name="Yang M."/>
            <person name="Lv Y."/>
            <person name="Xiao J."/>
            <person name="Wu H."/>
            <person name="Zheng H."/>
            <person name="Liu Q."/>
            <person name="Zhang Y."/>
            <person name="Wang Q."/>
        </authorList>
    </citation>
    <scope>NUCLEOTIDE SEQUENCE [LARGE SCALE GENOMIC DNA]</scope>
    <source>
        <strain evidence="2">080813</strain>
    </source>
</reference>
<sequence>MIGQTTQLSFPHFSPLSFRFLRNRPLNNGVMRDNAPGDAAAAPWAKSFGWQLIERISVTICWKNKV</sequence>
<evidence type="ECO:0000313" key="2">
    <source>
        <dbReference type="Proteomes" id="UP000028681"/>
    </source>
</evidence>
<dbReference type="Proteomes" id="UP000028681">
    <property type="component" value="Chromosome"/>
</dbReference>
<dbReference type="EMBL" id="CP006664">
    <property type="protein sequence ID" value="AIJ08883.1"/>
    <property type="molecule type" value="Genomic_DNA"/>
</dbReference>
<proteinExistence type="predicted"/>
<protein>
    <submittedName>
        <fullName evidence="1">Uncharacterized protein</fullName>
    </submittedName>
</protein>
<dbReference type="HOGENOM" id="CLU_2824265_0_0_6"/>
<accession>A0A076LQN8</accession>